<evidence type="ECO:0000313" key="10">
    <source>
        <dbReference type="EMBL" id="SDJ07224.1"/>
    </source>
</evidence>
<dbReference type="AlphaFoldDB" id="A0A1G8QR75"/>
<evidence type="ECO:0000313" key="11">
    <source>
        <dbReference type="Proteomes" id="UP000199382"/>
    </source>
</evidence>
<dbReference type="InterPro" id="IPR036388">
    <property type="entry name" value="WH-like_DNA-bd_sf"/>
</dbReference>
<name>A0A1G8QR75_9RHOB</name>
<dbReference type="PANTHER" id="PTHR48111:SF4">
    <property type="entry name" value="DNA-BINDING DUAL TRANSCRIPTIONAL REGULATOR OMPR"/>
    <property type="match status" value="1"/>
</dbReference>
<dbReference type="Gene3D" id="6.10.250.690">
    <property type="match status" value="1"/>
</dbReference>
<feature type="DNA-binding region" description="OmpR/PhoB-type" evidence="7">
    <location>
        <begin position="141"/>
        <end position="241"/>
    </location>
</feature>
<dbReference type="SMART" id="SM00448">
    <property type="entry name" value="REC"/>
    <property type="match status" value="1"/>
</dbReference>
<evidence type="ECO:0000256" key="3">
    <source>
        <dbReference type="ARBA" id="ARBA00023015"/>
    </source>
</evidence>
<accession>A0A1G8QR75</accession>
<keyword evidence="11" id="KW-1185">Reference proteome</keyword>
<dbReference type="EMBL" id="FNEK01000011">
    <property type="protein sequence ID" value="SDJ07224.1"/>
    <property type="molecule type" value="Genomic_DNA"/>
</dbReference>
<dbReference type="PANTHER" id="PTHR48111">
    <property type="entry name" value="REGULATOR OF RPOS"/>
    <property type="match status" value="1"/>
</dbReference>
<gene>
    <name evidence="10" type="ORF">SAMN04488026_101176</name>
</gene>
<protein>
    <submittedName>
        <fullName evidence="10">Transcriptional regulatory protein, C terminal</fullName>
    </submittedName>
</protein>
<evidence type="ECO:0000256" key="4">
    <source>
        <dbReference type="ARBA" id="ARBA00023125"/>
    </source>
</evidence>
<dbReference type="OrthoDB" id="9802426at2"/>
<dbReference type="InterPro" id="IPR001867">
    <property type="entry name" value="OmpR/PhoB-type_DNA-bd"/>
</dbReference>
<dbReference type="GO" id="GO:0005829">
    <property type="term" value="C:cytosol"/>
    <property type="evidence" value="ECO:0007669"/>
    <property type="project" value="TreeGrafter"/>
</dbReference>
<evidence type="ECO:0000259" key="9">
    <source>
        <dbReference type="PROSITE" id="PS51755"/>
    </source>
</evidence>
<keyword evidence="4 7" id="KW-0238">DNA-binding</keyword>
<dbReference type="InterPro" id="IPR039420">
    <property type="entry name" value="WalR-like"/>
</dbReference>
<dbReference type="GO" id="GO:0032993">
    <property type="term" value="C:protein-DNA complex"/>
    <property type="evidence" value="ECO:0007669"/>
    <property type="project" value="TreeGrafter"/>
</dbReference>
<dbReference type="InterPro" id="IPR016032">
    <property type="entry name" value="Sig_transdc_resp-reg_C-effctor"/>
</dbReference>
<keyword evidence="5" id="KW-0804">Transcription</keyword>
<dbReference type="GO" id="GO:0000976">
    <property type="term" value="F:transcription cis-regulatory region binding"/>
    <property type="evidence" value="ECO:0007669"/>
    <property type="project" value="TreeGrafter"/>
</dbReference>
<feature type="domain" description="OmpR/PhoB-type" evidence="9">
    <location>
        <begin position="141"/>
        <end position="241"/>
    </location>
</feature>
<dbReference type="RefSeq" id="WP_093152736.1">
    <property type="nucleotide sequence ID" value="NZ_FNEK01000011.1"/>
</dbReference>
<dbReference type="SUPFAM" id="SSF46894">
    <property type="entry name" value="C-terminal effector domain of the bipartite response regulators"/>
    <property type="match status" value="1"/>
</dbReference>
<dbReference type="PROSITE" id="PS50110">
    <property type="entry name" value="RESPONSE_REGULATORY"/>
    <property type="match status" value="1"/>
</dbReference>
<keyword evidence="1 6" id="KW-0597">Phosphoprotein</keyword>
<organism evidence="10 11">
    <name type="scientific">Aliiruegeria lutimaris</name>
    <dbReference type="NCBI Taxonomy" id="571298"/>
    <lineage>
        <taxon>Bacteria</taxon>
        <taxon>Pseudomonadati</taxon>
        <taxon>Pseudomonadota</taxon>
        <taxon>Alphaproteobacteria</taxon>
        <taxon>Rhodobacterales</taxon>
        <taxon>Roseobacteraceae</taxon>
        <taxon>Aliiruegeria</taxon>
    </lineage>
</organism>
<dbReference type="InterPro" id="IPR001789">
    <property type="entry name" value="Sig_transdc_resp-reg_receiver"/>
</dbReference>
<dbReference type="InterPro" id="IPR011006">
    <property type="entry name" value="CheY-like_superfamily"/>
</dbReference>
<dbReference type="CDD" id="cd00383">
    <property type="entry name" value="trans_reg_C"/>
    <property type="match status" value="1"/>
</dbReference>
<feature type="modified residue" description="4-aspartylphosphate" evidence="6">
    <location>
        <position position="60"/>
    </location>
</feature>
<evidence type="ECO:0000256" key="6">
    <source>
        <dbReference type="PROSITE-ProRule" id="PRU00169"/>
    </source>
</evidence>
<evidence type="ECO:0000256" key="2">
    <source>
        <dbReference type="ARBA" id="ARBA00023012"/>
    </source>
</evidence>
<dbReference type="Gene3D" id="1.10.10.10">
    <property type="entry name" value="Winged helix-like DNA-binding domain superfamily/Winged helix DNA-binding domain"/>
    <property type="match status" value="1"/>
</dbReference>
<dbReference type="Gene3D" id="3.40.50.2300">
    <property type="match status" value="1"/>
</dbReference>
<dbReference type="STRING" id="571298.SAMN04488026_101176"/>
<dbReference type="Proteomes" id="UP000199382">
    <property type="component" value="Unassembled WGS sequence"/>
</dbReference>
<dbReference type="PROSITE" id="PS51755">
    <property type="entry name" value="OMPR_PHOB"/>
    <property type="match status" value="1"/>
</dbReference>
<evidence type="ECO:0000259" key="8">
    <source>
        <dbReference type="PROSITE" id="PS50110"/>
    </source>
</evidence>
<feature type="domain" description="Response regulatory" evidence="8">
    <location>
        <begin position="11"/>
        <end position="124"/>
    </location>
</feature>
<proteinExistence type="predicted"/>
<sequence>MSKATPSWKTHIVVVDDEKAVRQTLRDCLEAGGFRVTEARGREELFDVLSRDPANLITLDLWLGKDDGIDVAREIRTRWDVPIIMVTAKRDMIDRVVGLEIGADDYVTKPFHVRELLARIRSVLRRSQHDHTGPFIPADGPSRISFDDWVLDCRRRSVLSPAGKSGTLTAAEFELLRLLLLNPNRVLSRNEIMDKLKGPGWIANDRVIDNQIRRLRHKLESMNGEIDMIQSIRGSGYMLSANVAEEA</sequence>
<evidence type="ECO:0000256" key="7">
    <source>
        <dbReference type="PROSITE-ProRule" id="PRU01091"/>
    </source>
</evidence>
<dbReference type="GO" id="GO:0000156">
    <property type="term" value="F:phosphorelay response regulator activity"/>
    <property type="evidence" value="ECO:0007669"/>
    <property type="project" value="TreeGrafter"/>
</dbReference>
<dbReference type="SUPFAM" id="SSF52172">
    <property type="entry name" value="CheY-like"/>
    <property type="match status" value="1"/>
</dbReference>
<dbReference type="GO" id="GO:0006355">
    <property type="term" value="P:regulation of DNA-templated transcription"/>
    <property type="evidence" value="ECO:0007669"/>
    <property type="project" value="InterPro"/>
</dbReference>
<evidence type="ECO:0000256" key="5">
    <source>
        <dbReference type="ARBA" id="ARBA00023163"/>
    </source>
</evidence>
<keyword evidence="2" id="KW-0902">Two-component regulatory system</keyword>
<reference evidence="10 11" key="1">
    <citation type="submission" date="2016-10" db="EMBL/GenBank/DDBJ databases">
        <authorList>
            <person name="de Groot N.N."/>
        </authorList>
    </citation>
    <scope>NUCLEOTIDE SEQUENCE [LARGE SCALE GENOMIC DNA]</scope>
    <source>
        <strain evidence="10 11">DSM 25294</strain>
    </source>
</reference>
<keyword evidence="3" id="KW-0805">Transcription regulation</keyword>
<dbReference type="Pfam" id="PF00486">
    <property type="entry name" value="Trans_reg_C"/>
    <property type="match status" value="1"/>
</dbReference>
<dbReference type="SMART" id="SM00862">
    <property type="entry name" value="Trans_reg_C"/>
    <property type="match status" value="1"/>
</dbReference>
<evidence type="ECO:0000256" key="1">
    <source>
        <dbReference type="ARBA" id="ARBA00022553"/>
    </source>
</evidence>
<dbReference type="Pfam" id="PF00072">
    <property type="entry name" value="Response_reg"/>
    <property type="match status" value="1"/>
</dbReference>